<feature type="compositionally biased region" description="Polar residues" evidence="1">
    <location>
        <begin position="9"/>
        <end position="20"/>
    </location>
</feature>
<comment type="caution">
    <text evidence="3">The sequence shown here is derived from an EMBL/GenBank/DDBJ whole genome shotgun (WGS) entry which is preliminary data.</text>
</comment>
<feature type="region of interest" description="Disordered" evidence="1">
    <location>
        <begin position="1219"/>
        <end position="1275"/>
    </location>
</feature>
<proteinExistence type="predicted"/>
<evidence type="ECO:0000256" key="2">
    <source>
        <dbReference type="SAM" id="Phobius"/>
    </source>
</evidence>
<dbReference type="EMBL" id="JAVFKD010000012">
    <property type="protein sequence ID" value="KAK5993470.1"/>
    <property type="molecule type" value="Genomic_DNA"/>
</dbReference>
<name>A0ABR0SNY5_9HYPO</name>
<dbReference type="Pfam" id="PF11915">
    <property type="entry name" value="DUF3433"/>
    <property type="match status" value="2"/>
</dbReference>
<keyword evidence="2" id="KW-0812">Transmembrane</keyword>
<sequence>MESRPFLDSSMSTTNEMVVENRQSWPLSRLIKKQPKASTTELPQSASWRRPDNGENGQSQQGWMPLSSKALVLLPLAILTLLIGVIIEVLAQRSQANGGLALSPTQKDIPTYAMVGYLYGPNIVAVLYSTIWSWVDLDAKRMQPWFELSKPSGATAVDSIFLTYPYDFVATVPINAAKKRHWPVFMTGTATVLILWLITPLQSAILGTGVVIRTDIVNITQRSQLLPVEQQQKLIAPELLQTGYSVGWLNQSTPPFTTMDYAMLPFHLGHDTAPTKSGTNYTAVTSKLSVDLDCWPAKIYPRPSAGKQTYDFLDGRGCNFTLPFPLSGEIFMQYISYKSSPYSDYFLESPACPETASSSHQALAVWTEIISTGVYDKDPKYNITAMFCQPRYYSQEVLATVEASRFKPITSAEKALSPREILSADKFNSSAFEFLIINGMDADFYTRDDPYNVGISFPRLRDRGLAVPISTMIGFALAQTNLSVSAYADPKVLQEAFQWAHRYLFSVAVSALLKNETSFANNTATSTYALSGIIVSRPFSAGVEALLLVVSIFTLTLWWTYRNTPCNLSTDASSISSLVDVFRNSSVVASEFITMDSTSDEVLLRKFKDYKFRLVSIQEDGQTHLSIERVWTEPQLVEEQESSAEPGFYKPVRPIALRREIGFLLIIILLGAVAGVSYLKWKADALQGLPRPSQNFEVLQLLENFVPTVFSTLLEPFLVLLNRLLCVLQPFQDMWKGRAKPARSIEADYTSIPPQLAFIRAVKSNHFMLATMCSVALLANVLAVGLGALFNEEPMIASYSQSFRPTVEAKFNNSVATDLGAYLMGMVKQTIQYPDHFYVATSNISGGNALPPWVTKDYFFQPHDLVGNDKREELDTYHLATRGFGINARCKAVPKFVIPSKLDLPPASIQDQNLTVCPDPVHIASSRVRNSNFMRSSGLSAFEYCGIMSSGGGYDLCDKTLTLGWGRTPAAENMNGTIDSTFTVCNPAFETAMFNVTIDSSGNVLSYNQTSAIESTLGYEVFEREFNATAIYFNRQVTDTDAKWQNDSFARNWMDYLVVLTTGSRDIIDPSKPTPTAEQMIPLVNSIYRLTFAIFLGINPFIFESSGPDTRITGTRLTKETRIFLDKPAFIITMTILAIDIVVALIFYARSVFFVLPRMPHTIASLLAYIAPSRMLTRGFATLHQKHHLQTFSFGRYVGIDEKVHVGIELDPYVTPVDPASLREPRKGEEEKEKNKKRGAAAGESFLRFRRNKERQQEGEGEEEEQRQAERENWI</sequence>
<organism evidence="3 4">
    <name type="scientific">Cladobotryum mycophilum</name>
    <dbReference type="NCBI Taxonomy" id="491253"/>
    <lineage>
        <taxon>Eukaryota</taxon>
        <taxon>Fungi</taxon>
        <taxon>Dikarya</taxon>
        <taxon>Ascomycota</taxon>
        <taxon>Pezizomycotina</taxon>
        <taxon>Sordariomycetes</taxon>
        <taxon>Hypocreomycetidae</taxon>
        <taxon>Hypocreales</taxon>
        <taxon>Hypocreaceae</taxon>
        <taxon>Cladobotryum</taxon>
    </lineage>
</organism>
<feature type="transmembrane region" description="Helical" evidence="2">
    <location>
        <begin position="661"/>
        <end position="681"/>
    </location>
</feature>
<dbReference type="PANTHER" id="PTHR37544">
    <property type="entry name" value="SPRAY-RELATED"/>
    <property type="match status" value="1"/>
</dbReference>
<keyword evidence="4" id="KW-1185">Reference proteome</keyword>
<feature type="transmembrane region" description="Helical" evidence="2">
    <location>
        <begin position="111"/>
        <end position="135"/>
    </location>
</feature>
<dbReference type="PANTHER" id="PTHR37544:SF3">
    <property type="entry name" value="SPRAY"/>
    <property type="match status" value="1"/>
</dbReference>
<feature type="compositionally biased region" description="Basic and acidic residues" evidence="1">
    <location>
        <begin position="1221"/>
        <end position="1234"/>
    </location>
</feature>
<protein>
    <submittedName>
        <fullName evidence="3">Uncharacterized protein</fullName>
    </submittedName>
</protein>
<dbReference type="InterPro" id="IPR021840">
    <property type="entry name" value="DUF3433"/>
</dbReference>
<feature type="transmembrane region" description="Helical" evidence="2">
    <location>
        <begin position="767"/>
        <end position="790"/>
    </location>
</feature>
<feature type="transmembrane region" description="Helical" evidence="2">
    <location>
        <begin position="539"/>
        <end position="559"/>
    </location>
</feature>
<evidence type="ECO:0000313" key="4">
    <source>
        <dbReference type="Proteomes" id="UP001338125"/>
    </source>
</evidence>
<accession>A0ABR0SNY5</accession>
<feature type="region of interest" description="Disordered" evidence="1">
    <location>
        <begin position="1"/>
        <end position="20"/>
    </location>
</feature>
<feature type="compositionally biased region" description="Basic and acidic residues" evidence="1">
    <location>
        <begin position="1266"/>
        <end position="1275"/>
    </location>
</feature>
<feature type="transmembrane region" description="Helical" evidence="2">
    <location>
        <begin position="1129"/>
        <end position="1149"/>
    </location>
</feature>
<keyword evidence="2" id="KW-1133">Transmembrane helix</keyword>
<evidence type="ECO:0000256" key="1">
    <source>
        <dbReference type="SAM" id="MobiDB-lite"/>
    </source>
</evidence>
<feature type="transmembrane region" description="Helical" evidence="2">
    <location>
        <begin position="182"/>
        <end position="199"/>
    </location>
</feature>
<feature type="transmembrane region" description="Helical" evidence="2">
    <location>
        <begin position="70"/>
        <end position="91"/>
    </location>
</feature>
<reference evidence="3 4" key="1">
    <citation type="submission" date="2024-01" db="EMBL/GenBank/DDBJ databases">
        <title>Complete genome of Cladobotryum mycophilum ATHUM6906.</title>
        <authorList>
            <person name="Christinaki A.C."/>
            <person name="Myridakis A.I."/>
            <person name="Kouvelis V.N."/>
        </authorList>
    </citation>
    <scope>NUCLEOTIDE SEQUENCE [LARGE SCALE GENOMIC DNA]</scope>
    <source>
        <strain evidence="3 4">ATHUM6906</strain>
    </source>
</reference>
<feature type="region of interest" description="Disordered" evidence="1">
    <location>
        <begin position="29"/>
        <end position="61"/>
    </location>
</feature>
<feature type="transmembrane region" description="Helical" evidence="2">
    <location>
        <begin position="705"/>
        <end position="728"/>
    </location>
</feature>
<gene>
    <name evidence="3" type="ORF">PT974_06901</name>
</gene>
<dbReference type="Proteomes" id="UP001338125">
    <property type="component" value="Unassembled WGS sequence"/>
</dbReference>
<feature type="compositionally biased region" description="Polar residues" evidence="1">
    <location>
        <begin position="36"/>
        <end position="47"/>
    </location>
</feature>
<evidence type="ECO:0000313" key="3">
    <source>
        <dbReference type="EMBL" id="KAK5993470.1"/>
    </source>
</evidence>
<keyword evidence="2" id="KW-0472">Membrane</keyword>